<dbReference type="Gene3D" id="3.90.1150.10">
    <property type="entry name" value="Aspartate Aminotransferase, domain 1"/>
    <property type="match status" value="1"/>
</dbReference>
<dbReference type="SUPFAM" id="SSF53383">
    <property type="entry name" value="PLP-dependent transferases"/>
    <property type="match status" value="1"/>
</dbReference>
<dbReference type="PANTHER" id="PTHR30244:SF42">
    <property type="entry name" value="UDP-2-ACETAMIDO-2-DEOXY-3-OXO-D-GLUCURONATE AMINOTRANSFERASE"/>
    <property type="match status" value="1"/>
</dbReference>
<accession>A0ABU4SJM4</accession>
<comment type="similarity">
    <text evidence="2">Belongs to the DegT/DnrJ/EryC1 family.</text>
</comment>
<evidence type="ECO:0000256" key="1">
    <source>
        <dbReference type="ARBA" id="ARBA00022898"/>
    </source>
</evidence>
<dbReference type="Proteomes" id="UP001271640">
    <property type="component" value="Unassembled WGS sequence"/>
</dbReference>
<dbReference type="InterPro" id="IPR000653">
    <property type="entry name" value="DegT/StrS_aminotransferase"/>
</dbReference>
<proteinExistence type="inferred from homology"/>
<evidence type="ECO:0000256" key="2">
    <source>
        <dbReference type="RuleBase" id="RU004508"/>
    </source>
</evidence>
<gene>
    <name evidence="3" type="ORF">FE394_06545</name>
</gene>
<dbReference type="InterPro" id="IPR015421">
    <property type="entry name" value="PyrdxlP-dep_Trfase_major"/>
</dbReference>
<dbReference type="InterPro" id="IPR015422">
    <property type="entry name" value="PyrdxlP-dep_Trfase_small"/>
</dbReference>
<dbReference type="InterPro" id="IPR015424">
    <property type="entry name" value="PyrdxlP-dep_Trfase"/>
</dbReference>
<sequence>MITKSAHNPNNCSLNLIFTKNARTAWNLILHSLKSERELNLLLPSYIGRNDKEGSGVYDAVLNHNITSSFYKIGNQLEVDIIDFEKSILENNINLALIIHYFGFCRSDMIKIRNICDKNNVILVEDCAHAFHLGKEKQLIGNYGDFSFYSIHKYLATESGGILKKNNNKYNIAPPSSEEDISLQALKIYSNSDFKKIGNSRRKNFNYYSALLNNNKNLEIIFKLDHDDIPQSFPIRIKNELREKLYFYLLKNNLPTISLYYRLIDEIDLKKFVFSEKISNEILNLPVHQDTTKEDIIKLCNNIEAFFNEQRK</sequence>
<dbReference type="RefSeq" id="WP_319925597.1">
    <property type="nucleotide sequence ID" value="NZ_VCDP01000022.1"/>
</dbReference>
<comment type="caution">
    <text evidence="3">The sequence shown here is derived from an EMBL/GenBank/DDBJ whole genome shotgun (WGS) entry which is preliminary data.</text>
</comment>
<dbReference type="EMBL" id="VCDP01000022">
    <property type="protein sequence ID" value="MDX7998860.1"/>
    <property type="molecule type" value="Genomic_DNA"/>
</dbReference>
<organism evidence="3 4">
    <name type="scientific">Xenorhabdus littoralis</name>
    <dbReference type="NCBI Taxonomy" id="2582835"/>
    <lineage>
        <taxon>Bacteria</taxon>
        <taxon>Pseudomonadati</taxon>
        <taxon>Pseudomonadota</taxon>
        <taxon>Gammaproteobacteria</taxon>
        <taxon>Enterobacterales</taxon>
        <taxon>Morganellaceae</taxon>
        <taxon>Xenorhabdus</taxon>
    </lineage>
</organism>
<name>A0ABU4SJM4_9GAMM</name>
<evidence type="ECO:0000313" key="3">
    <source>
        <dbReference type="EMBL" id="MDX7998860.1"/>
    </source>
</evidence>
<dbReference type="PANTHER" id="PTHR30244">
    <property type="entry name" value="TRANSAMINASE"/>
    <property type="match status" value="1"/>
</dbReference>
<reference evidence="4" key="1">
    <citation type="journal article" date="2024" name="Toxins">
        <title>Genome Sequence Analysis of Native Xenorhabdus Strains Isolated from Entomopathogenic Nematodes in Argentina.</title>
        <authorList>
            <person name="Palma L."/>
            <person name="Frizzo L."/>
            <person name="Kaiser S."/>
            <person name="Berry C."/>
            <person name="Caballero P."/>
            <person name="Bode H.B."/>
            <person name="Del Valle E.E."/>
        </authorList>
    </citation>
    <scope>NUCLEOTIDE SEQUENCE [LARGE SCALE GENOMIC DNA]</scope>
    <source>
        <strain evidence="4">Reich</strain>
    </source>
</reference>
<dbReference type="Pfam" id="PF01041">
    <property type="entry name" value="DegT_DnrJ_EryC1"/>
    <property type="match status" value="2"/>
</dbReference>
<evidence type="ECO:0000313" key="4">
    <source>
        <dbReference type="Proteomes" id="UP001271640"/>
    </source>
</evidence>
<keyword evidence="4" id="KW-1185">Reference proteome</keyword>
<dbReference type="Gene3D" id="3.40.640.10">
    <property type="entry name" value="Type I PLP-dependent aspartate aminotransferase-like (Major domain)"/>
    <property type="match status" value="1"/>
</dbReference>
<keyword evidence="1 2" id="KW-0663">Pyridoxal phosphate</keyword>
<protein>
    <submittedName>
        <fullName evidence="3">Perosamine synthetase-related protein</fullName>
    </submittedName>
</protein>